<sequence length="312" mass="31872">MALLSEGKNAGEFILSEAPGDRSRENVTVLSGENLKAGAVVGRVNKGVGKADIPAVVGTGDGVMSALFAGPEVEKGSYVVTCTVAATDGGTFSVTTPSGKLLPNAVVGTPYVSRHVNFNIADGSADFIVGDVFTIVVTTGAPAVVGTGTGNISGLSLGPDAKPGQYRVECIEAITNSGEFKVVSPDGETVAVGYIVAGAGGTLVLANQRQLNLTITDDTTDFAVGDFFEVFAFNELALGKVVAWDPTTFDGRDDAAGVLYDNVDATSADKAGVIVARHAVVRKNDLDWAAAIAAGQKESAYLDLEALGIIAR</sequence>
<accession>A0A0F9JQR3</accession>
<dbReference type="AlphaFoldDB" id="A0A0F9JQR3"/>
<gene>
    <name evidence="1" type="ORF">LCGC14_1424840</name>
</gene>
<evidence type="ECO:0000313" key="1">
    <source>
        <dbReference type="EMBL" id="KKM72008.1"/>
    </source>
</evidence>
<protein>
    <recommendedName>
        <fullName evidence="2">Head decoration protein</fullName>
    </recommendedName>
</protein>
<proteinExistence type="predicted"/>
<dbReference type="Pfam" id="PF02924">
    <property type="entry name" value="HDPD"/>
    <property type="match status" value="1"/>
</dbReference>
<organism evidence="1">
    <name type="scientific">marine sediment metagenome</name>
    <dbReference type="NCBI Taxonomy" id="412755"/>
    <lineage>
        <taxon>unclassified sequences</taxon>
        <taxon>metagenomes</taxon>
        <taxon>ecological metagenomes</taxon>
    </lineage>
</organism>
<reference evidence="1" key="1">
    <citation type="journal article" date="2015" name="Nature">
        <title>Complex archaea that bridge the gap between prokaryotes and eukaryotes.</title>
        <authorList>
            <person name="Spang A."/>
            <person name="Saw J.H."/>
            <person name="Jorgensen S.L."/>
            <person name="Zaremba-Niedzwiedzka K."/>
            <person name="Martijn J."/>
            <person name="Lind A.E."/>
            <person name="van Eijk R."/>
            <person name="Schleper C."/>
            <person name="Guy L."/>
            <person name="Ettema T.J."/>
        </authorList>
    </citation>
    <scope>NUCLEOTIDE SEQUENCE</scope>
</reference>
<dbReference type="EMBL" id="LAZR01009540">
    <property type="protein sequence ID" value="KKM72008.1"/>
    <property type="molecule type" value="Genomic_DNA"/>
</dbReference>
<dbReference type="InterPro" id="IPR004195">
    <property type="entry name" value="Head_decoration_D"/>
</dbReference>
<name>A0A0F9JQR3_9ZZZZ</name>
<comment type="caution">
    <text evidence="1">The sequence shown here is derived from an EMBL/GenBank/DDBJ whole genome shotgun (WGS) entry which is preliminary data.</text>
</comment>
<evidence type="ECO:0008006" key="2">
    <source>
        <dbReference type="Google" id="ProtNLM"/>
    </source>
</evidence>